<dbReference type="EMBL" id="CP015243">
    <property type="protein sequence ID" value="ANF57555.1"/>
    <property type="molecule type" value="Genomic_DNA"/>
</dbReference>
<dbReference type="RefSeq" id="WP_064122497.1">
    <property type="nucleotide sequence ID" value="NZ_CP015243.1"/>
</dbReference>
<dbReference type="Proteomes" id="UP000077875">
    <property type="component" value="Chromosome"/>
</dbReference>
<sequence>MTTSSEMQQARVIKELRGFIKKLLYDPSILPTALEIARRHSGEKDAAERIAEEISSTTSVKIPTRESQHSPADKLFLALLKEVIEEERALY</sequence>
<accession>A0A172YF15</accession>
<evidence type="ECO:0000313" key="2">
    <source>
        <dbReference type="Proteomes" id="UP000077875"/>
    </source>
</evidence>
<evidence type="ECO:0000313" key="1">
    <source>
        <dbReference type="EMBL" id="ANF57555.1"/>
    </source>
</evidence>
<dbReference type="KEGG" id="haa:A5892_08835"/>
<organism evidence="1 2">
    <name type="scientific">Halotalea alkalilenta</name>
    <dbReference type="NCBI Taxonomy" id="376489"/>
    <lineage>
        <taxon>Bacteria</taxon>
        <taxon>Pseudomonadati</taxon>
        <taxon>Pseudomonadota</taxon>
        <taxon>Gammaproteobacteria</taxon>
        <taxon>Oceanospirillales</taxon>
        <taxon>Halomonadaceae</taxon>
        <taxon>Halotalea</taxon>
    </lineage>
</organism>
<proteinExistence type="predicted"/>
<reference evidence="1 2" key="1">
    <citation type="submission" date="2016-04" db="EMBL/GenBank/DDBJ databases">
        <title>Complete Genome Sequence of Halotalea alkalilenta IHB B 13600.</title>
        <authorList>
            <person name="Swarnkar M.K."/>
            <person name="Sharma A."/>
            <person name="Kaushal K."/>
            <person name="Soni R."/>
            <person name="Rana S."/>
            <person name="Singh A.K."/>
            <person name="Gulati A."/>
        </authorList>
    </citation>
    <scope>NUCLEOTIDE SEQUENCE [LARGE SCALE GENOMIC DNA]</scope>
    <source>
        <strain evidence="1 2">IHB B 13600</strain>
    </source>
</reference>
<gene>
    <name evidence="1" type="ORF">A5892_08835</name>
</gene>
<protein>
    <submittedName>
        <fullName evidence="1">Uncharacterized protein</fullName>
    </submittedName>
</protein>
<dbReference type="AlphaFoldDB" id="A0A172YF15"/>
<name>A0A172YF15_9GAMM</name>
<keyword evidence="2" id="KW-1185">Reference proteome</keyword>